<dbReference type="EMBL" id="SPLM01000146">
    <property type="protein sequence ID" value="TMW55860.1"/>
    <property type="molecule type" value="Genomic_DNA"/>
</dbReference>
<dbReference type="PANTHER" id="PTHR13495">
    <property type="entry name" value="NEFA-INTERACTING NUCLEAR PROTEIN NIP30"/>
    <property type="match status" value="1"/>
</dbReference>
<sequence length="225" mass="24599">MEPRHEDGGARAALPGFVSTTVLTSADGLFGDNVEEKRILEAPAPSARDAADYKPLYERLQDMKDQKDREWKEKNNPYAPPKALDDEEIEFIRDLESRKADSETQRQEQQREDIAEFMLAREAAKNPGAPSAKPVAAAAPVTLSNVALKKLVKPQEKASAPVIVVKTKRKAQDKTTKKTTTKDTSKKQKVETETETTTTTATVNKPAVAALGLVGYGSDSDSDES</sequence>
<keyword evidence="6" id="KW-1185">Reference proteome</keyword>
<feature type="domain" description="FAM192A/Fyv6 N-terminal" evidence="4">
    <location>
        <begin position="17"/>
        <end position="117"/>
    </location>
</feature>
<proteinExistence type="predicted"/>
<organism evidence="5 6">
    <name type="scientific">Pythium oligandrum</name>
    <name type="common">Mycoparasitic fungus</name>
    <dbReference type="NCBI Taxonomy" id="41045"/>
    <lineage>
        <taxon>Eukaryota</taxon>
        <taxon>Sar</taxon>
        <taxon>Stramenopiles</taxon>
        <taxon>Oomycota</taxon>
        <taxon>Peronosporomycetes</taxon>
        <taxon>Pythiales</taxon>
        <taxon>Pythiaceae</taxon>
        <taxon>Pythium</taxon>
    </lineage>
</organism>
<reference evidence="5" key="1">
    <citation type="submission" date="2019-03" db="EMBL/GenBank/DDBJ databases">
        <title>Long read genome sequence of the mycoparasitic Pythium oligandrum ATCC 38472 isolated from sugarbeet rhizosphere.</title>
        <authorList>
            <person name="Gaulin E."/>
        </authorList>
    </citation>
    <scope>NUCLEOTIDE SEQUENCE</scope>
    <source>
        <strain evidence="5">ATCC 38472_TT</strain>
    </source>
</reference>
<protein>
    <recommendedName>
        <fullName evidence="4">FAM192A/Fyv6 N-terminal domain-containing protein</fullName>
    </recommendedName>
</protein>
<evidence type="ECO:0000256" key="1">
    <source>
        <dbReference type="ARBA" id="ARBA00004123"/>
    </source>
</evidence>
<name>A0A8K1FA38_PYTOL</name>
<evidence type="ECO:0000256" key="2">
    <source>
        <dbReference type="ARBA" id="ARBA00023242"/>
    </source>
</evidence>
<feature type="region of interest" description="Disordered" evidence="3">
    <location>
        <begin position="94"/>
        <end position="113"/>
    </location>
</feature>
<evidence type="ECO:0000313" key="6">
    <source>
        <dbReference type="Proteomes" id="UP000794436"/>
    </source>
</evidence>
<feature type="compositionally biased region" description="Basic and acidic residues" evidence="3">
    <location>
        <begin position="61"/>
        <end position="75"/>
    </location>
</feature>
<gene>
    <name evidence="5" type="ORF">Poli38472_008508</name>
</gene>
<feature type="region of interest" description="Disordered" evidence="3">
    <location>
        <begin position="167"/>
        <end position="199"/>
    </location>
</feature>
<dbReference type="PANTHER" id="PTHR13495:SF0">
    <property type="entry name" value="PSME3-INTERACTING PROTEIN"/>
    <property type="match status" value="1"/>
</dbReference>
<dbReference type="Proteomes" id="UP000794436">
    <property type="component" value="Unassembled WGS sequence"/>
</dbReference>
<evidence type="ECO:0000256" key="3">
    <source>
        <dbReference type="SAM" id="MobiDB-lite"/>
    </source>
</evidence>
<keyword evidence="2" id="KW-0539">Nucleus</keyword>
<comment type="caution">
    <text evidence="5">The sequence shown here is derived from an EMBL/GenBank/DDBJ whole genome shotgun (WGS) entry which is preliminary data.</text>
</comment>
<dbReference type="Pfam" id="PF10187">
    <property type="entry name" value="FAM192A_Fyv6_N"/>
    <property type="match status" value="1"/>
</dbReference>
<dbReference type="AlphaFoldDB" id="A0A8K1FA38"/>
<dbReference type="GO" id="GO:0005634">
    <property type="term" value="C:nucleus"/>
    <property type="evidence" value="ECO:0007669"/>
    <property type="project" value="UniProtKB-SubCell"/>
</dbReference>
<evidence type="ECO:0000259" key="4">
    <source>
        <dbReference type="Pfam" id="PF10187"/>
    </source>
</evidence>
<accession>A0A8K1FA38</accession>
<dbReference type="InterPro" id="IPR039845">
    <property type="entry name" value="FAM192A"/>
</dbReference>
<comment type="subcellular location">
    <subcellularLocation>
        <location evidence="1">Nucleus</location>
    </subcellularLocation>
</comment>
<feature type="region of interest" description="Disordered" evidence="3">
    <location>
        <begin position="61"/>
        <end position="87"/>
    </location>
</feature>
<feature type="compositionally biased region" description="Basic and acidic residues" evidence="3">
    <location>
        <begin position="170"/>
        <end position="192"/>
    </location>
</feature>
<dbReference type="InterPro" id="IPR019331">
    <property type="entry name" value="FAM192A/Fyv6_N"/>
</dbReference>
<dbReference type="OrthoDB" id="75807at2759"/>
<evidence type="ECO:0000313" key="5">
    <source>
        <dbReference type="EMBL" id="TMW55860.1"/>
    </source>
</evidence>